<dbReference type="AlphaFoldDB" id="A0A438F8Y3"/>
<reference evidence="3 4" key="1">
    <citation type="journal article" date="2018" name="PLoS Genet.">
        <title>Population sequencing reveals clonal diversity and ancestral inbreeding in the grapevine cultivar Chardonnay.</title>
        <authorList>
            <person name="Roach M.J."/>
            <person name="Johnson D.L."/>
            <person name="Bohlmann J."/>
            <person name="van Vuuren H.J."/>
            <person name="Jones S.J."/>
            <person name="Pretorius I.S."/>
            <person name="Schmidt S.A."/>
            <person name="Borneman A.R."/>
        </authorList>
    </citation>
    <scope>NUCLEOTIDE SEQUENCE [LARGE SCALE GENOMIC DNA]</scope>
    <source>
        <strain evidence="4">cv. Chardonnay</strain>
        <tissue evidence="3">Leaf</tissue>
    </source>
</reference>
<sequence>MLVGNCDNCTISKRECDMSREAFLLIACINSCRVIGASTCLLTFFVGLDEELSLDVFVFPWMLNNYVIDISVFLCGLQSKRILDAKFDKLPLHGLGKDHSSNWWKALAYQLISYGTISERLALKNFGL</sequence>
<feature type="domain" description="RQC" evidence="2">
    <location>
        <begin position="73"/>
        <end position="120"/>
    </location>
</feature>
<dbReference type="InterPro" id="IPR036390">
    <property type="entry name" value="WH_DNA-bd_sf"/>
</dbReference>
<name>A0A438F8Y3_VITVI</name>
<feature type="transmembrane region" description="Helical" evidence="1">
    <location>
        <begin position="58"/>
        <end position="77"/>
    </location>
</feature>
<dbReference type="Pfam" id="PF09382">
    <property type="entry name" value="RQC"/>
    <property type="match status" value="1"/>
</dbReference>
<dbReference type="InterPro" id="IPR018982">
    <property type="entry name" value="RQC_domain"/>
</dbReference>
<keyword evidence="1" id="KW-0812">Transmembrane</keyword>
<evidence type="ECO:0000256" key="1">
    <source>
        <dbReference type="SAM" id="Phobius"/>
    </source>
</evidence>
<dbReference type="EMBL" id="QGNW01001077">
    <property type="protein sequence ID" value="RVW56416.1"/>
    <property type="molecule type" value="Genomic_DNA"/>
</dbReference>
<dbReference type="GO" id="GO:0006260">
    <property type="term" value="P:DNA replication"/>
    <property type="evidence" value="ECO:0007669"/>
    <property type="project" value="InterPro"/>
</dbReference>
<evidence type="ECO:0000313" key="3">
    <source>
        <dbReference type="EMBL" id="RVW56416.1"/>
    </source>
</evidence>
<protein>
    <recommendedName>
        <fullName evidence="2">RQC domain-containing protein</fullName>
    </recommendedName>
</protein>
<dbReference type="Proteomes" id="UP000288805">
    <property type="component" value="Unassembled WGS sequence"/>
</dbReference>
<comment type="caution">
    <text evidence="3">The sequence shown here is derived from an EMBL/GenBank/DDBJ whole genome shotgun (WGS) entry which is preliminary data.</text>
</comment>
<dbReference type="SUPFAM" id="SSF46785">
    <property type="entry name" value="Winged helix' DNA-binding domain"/>
    <property type="match status" value="1"/>
</dbReference>
<proteinExistence type="predicted"/>
<keyword evidence="1" id="KW-1133">Transmembrane helix</keyword>
<keyword evidence="1" id="KW-0472">Membrane</keyword>
<dbReference type="InterPro" id="IPR036388">
    <property type="entry name" value="WH-like_DNA-bd_sf"/>
</dbReference>
<evidence type="ECO:0000313" key="4">
    <source>
        <dbReference type="Proteomes" id="UP000288805"/>
    </source>
</evidence>
<evidence type="ECO:0000259" key="2">
    <source>
        <dbReference type="Pfam" id="PF09382"/>
    </source>
</evidence>
<dbReference type="GO" id="GO:0043138">
    <property type="term" value="F:3'-5' DNA helicase activity"/>
    <property type="evidence" value="ECO:0007669"/>
    <property type="project" value="InterPro"/>
</dbReference>
<feature type="transmembrane region" description="Helical" evidence="1">
    <location>
        <begin position="22"/>
        <end position="46"/>
    </location>
</feature>
<dbReference type="Gene3D" id="1.10.10.10">
    <property type="entry name" value="Winged helix-like DNA-binding domain superfamily/Winged helix DNA-binding domain"/>
    <property type="match status" value="1"/>
</dbReference>
<gene>
    <name evidence="3" type="ORF">CK203_072587</name>
</gene>
<dbReference type="GO" id="GO:0006281">
    <property type="term" value="P:DNA repair"/>
    <property type="evidence" value="ECO:0007669"/>
    <property type="project" value="InterPro"/>
</dbReference>
<organism evidence="3 4">
    <name type="scientific">Vitis vinifera</name>
    <name type="common">Grape</name>
    <dbReference type="NCBI Taxonomy" id="29760"/>
    <lineage>
        <taxon>Eukaryota</taxon>
        <taxon>Viridiplantae</taxon>
        <taxon>Streptophyta</taxon>
        <taxon>Embryophyta</taxon>
        <taxon>Tracheophyta</taxon>
        <taxon>Spermatophyta</taxon>
        <taxon>Magnoliopsida</taxon>
        <taxon>eudicotyledons</taxon>
        <taxon>Gunneridae</taxon>
        <taxon>Pentapetalae</taxon>
        <taxon>rosids</taxon>
        <taxon>Vitales</taxon>
        <taxon>Vitaceae</taxon>
        <taxon>Viteae</taxon>
        <taxon>Vitis</taxon>
    </lineage>
</organism>
<accession>A0A438F8Y3</accession>